<dbReference type="Pfam" id="PF12508">
    <property type="entry name" value="Transposon_TraM"/>
    <property type="match status" value="1"/>
</dbReference>
<keyword evidence="2" id="KW-0472">Membrane</keyword>
<evidence type="ECO:0000313" key="4">
    <source>
        <dbReference type="EMBL" id="TPE39718.1"/>
    </source>
</evidence>
<proteinExistence type="predicted"/>
<keyword evidence="2" id="KW-1133">Transmembrane helix</keyword>
<feature type="domain" description="Conjugative transposon TraM C-terminal" evidence="3">
    <location>
        <begin position="218"/>
        <end position="367"/>
    </location>
</feature>
<dbReference type="AlphaFoldDB" id="A0A501VR88"/>
<dbReference type="InterPro" id="IPR055407">
    <property type="entry name" value="TraM_C"/>
</dbReference>
<feature type="region of interest" description="Disordered" evidence="1">
    <location>
        <begin position="171"/>
        <end position="203"/>
    </location>
</feature>
<dbReference type="EMBL" id="VFRQ01000020">
    <property type="protein sequence ID" value="TPE39718.1"/>
    <property type="molecule type" value="Genomic_DNA"/>
</dbReference>
<evidence type="ECO:0000259" key="3">
    <source>
        <dbReference type="Pfam" id="PF12508"/>
    </source>
</evidence>
<organism evidence="4 5">
    <name type="scientific">Pontibacter mangrovi</name>
    <dbReference type="NCBI Taxonomy" id="2589816"/>
    <lineage>
        <taxon>Bacteria</taxon>
        <taxon>Pseudomonadati</taxon>
        <taxon>Bacteroidota</taxon>
        <taxon>Cytophagia</taxon>
        <taxon>Cytophagales</taxon>
        <taxon>Hymenobacteraceae</taxon>
        <taxon>Pontibacter</taxon>
    </lineage>
</organism>
<comment type="caution">
    <text evidence="4">The sequence shown here is derived from an EMBL/GenBank/DDBJ whole genome shotgun (WGS) entry which is preliminary data.</text>
</comment>
<evidence type="ECO:0000256" key="1">
    <source>
        <dbReference type="SAM" id="MobiDB-lite"/>
    </source>
</evidence>
<reference evidence="4 5" key="1">
    <citation type="submission" date="2019-06" db="EMBL/GenBank/DDBJ databases">
        <title>A novel bacterium of genus Pontibacter, isolated from marine sediment.</title>
        <authorList>
            <person name="Huang H."/>
            <person name="Mo K."/>
            <person name="Hu Y."/>
        </authorList>
    </citation>
    <scope>NUCLEOTIDE SEQUENCE [LARGE SCALE GENOMIC DNA]</scope>
    <source>
        <strain evidence="4 5">HB172049</strain>
    </source>
</reference>
<dbReference type="Proteomes" id="UP000316727">
    <property type="component" value="Unassembled WGS sequence"/>
</dbReference>
<dbReference type="OrthoDB" id="1453786at2"/>
<evidence type="ECO:0000313" key="5">
    <source>
        <dbReference type="Proteomes" id="UP000316727"/>
    </source>
</evidence>
<sequence length="373" mass="41992">MKHVNFRHPRYVLPLLVLPFLVLLNYLWRDMAPAPAPPAPVTLQETAALNTALPDPSLGRRGVKDKFAAYQEAFQYRTDYSAVQEIGQETAREDYGSVYTEHERRLLDSLRQSLLPGEQPMPFSERVQALEPVPYAAPAARRSPPPEGDYAREMRLFREQMQFVDSLARAGEAPVPARPAPEPDSARHSPPPQRVRRQGRGEQAYFNTVRAGQEERFIRAMLDEGLRVLPGGRVRLRLLDNVQVGEVALSKGTYLYGTVSGFRTQRVEITVRSVLNGERLLPVDLRVYDNDGMAGVYVPDSQFRDFTRELAGNAAGSQSLGLEEAPENVRQMLYALLENMSQTTTRAAGKSLRKNKARLTYNTLVYLIDNQSH</sequence>
<accession>A0A501VR88</accession>
<gene>
    <name evidence="4" type="primary">traM</name>
    <name evidence="4" type="ORF">FJM65_20755</name>
</gene>
<evidence type="ECO:0000256" key="2">
    <source>
        <dbReference type="SAM" id="Phobius"/>
    </source>
</evidence>
<protein>
    <submittedName>
        <fullName evidence="4">Conjugative transposon protein TraM</fullName>
    </submittedName>
</protein>
<feature type="transmembrane region" description="Helical" evidence="2">
    <location>
        <begin position="12"/>
        <end position="28"/>
    </location>
</feature>
<keyword evidence="5" id="KW-1185">Reference proteome</keyword>
<keyword evidence="2" id="KW-0812">Transmembrane</keyword>
<name>A0A501VR88_9BACT</name>